<evidence type="ECO:0000313" key="1">
    <source>
        <dbReference type="EMBL" id="KAK8778829.1"/>
    </source>
</evidence>
<comment type="caution">
    <text evidence="1">The sequence shown here is derived from an EMBL/GenBank/DDBJ whole genome shotgun (WGS) entry which is preliminary data.</text>
</comment>
<dbReference type="EMBL" id="JARKHS020010370">
    <property type="protein sequence ID" value="KAK8778829.1"/>
    <property type="molecule type" value="Genomic_DNA"/>
</dbReference>
<gene>
    <name evidence="1" type="ORF">V5799_019829</name>
</gene>
<sequence length="56" mass="6428">LSFSVLSVLYNFFLSFMSPNRCYSFSSKKVSVNLLNYRAHGEIFKIVTLPSVCLCR</sequence>
<dbReference type="AlphaFoldDB" id="A0AAQ4EVL8"/>
<dbReference type="Proteomes" id="UP001321473">
    <property type="component" value="Unassembled WGS sequence"/>
</dbReference>
<proteinExistence type="predicted"/>
<feature type="non-terminal residue" evidence="1">
    <location>
        <position position="1"/>
    </location>
</feature>
<reference evidence="1 2" key="1">
    <citation type="journal article" date="2023" name="Arcadia Sci">
        <title>De novo assembly of a long-read Amblyomma americanum tick genome.</title>
        <authorList>
            <person name="Chou S."/>
            <person name="Poskanzer K.E."/>
            <person name="Rollins M."/>
            <person name="Thuy-Boun P.S."/>
        </authorList>
    </citation>
    <scope>NUCLEOTIDE SEQUENCE [LARGE SCALE GENOMIC DNA]</scope>
    <source>
        <strain evidence="1">F_SG_1</strain>
        <tissue evidence="1">Salivary glands</tissue>
    </source>
</reference>
<name>A0AAQ4EVL8_AMBAM</name>
<keyword evidence="2" id="KW-1185">Reference proteome</keyword>
<organism evidence="1 2">
    <name type="scientific">Amblyomma americanum</name>
    <name type="common">Lone star tick</name>
    <dbReference type="NCBI Taxonomy" id="6943"/>
    <lineage>
        <taxon>Eukaryota</taxon>
        <taxon>Metazoa</taxon>
        <taxon>Ecdysozoa</taxon>
        <taxon>Arthropoda</taxon>
        <taxon>Chelicerata</taxon>
        <taxon>Arachnida</taxon>
        <taxon>Acari</taxon>
        <taxon>Parasitiformes</taxon>
        <taxon>Ixodida</taxon>
        <taxon>Ixodoidea</taxon>
        <taxon>Ixodidae</taxon>
        <taxon>Amblyomminae</taxon>
        <taxon>Amblyomma</taxon>
    </lineage>
</organism>
<protein>
    <submittedName>
        <fullName evidence="1">Uncharacterized protein</fullName>
    </submittedName>
</protein>
<accession>A0AAQ4EVL8</accession>
<evidence type="ECO:0000313" key="2">
    <source>
        <dbReference type="Proteomes" id="UP001321473"/>
    </source>
</evidence>